<protein>
    <submittedName>
        <fullName evidence="1">Uncharacterized protein</fullName>
    </submittedName>
</protein>
<dbReference type="EMBL" id="SEYY01005060">
    <property type="protein sequence ID" value="KAB7503503.1"/>
    <property type="molecule type" value="Genomic_DNA"/>
</dbReference>
<organism evidence="1 2">
    <name type="scientific">Armadillidium nasatum</name>
    <dbReference type="NCBI Taxonomy" id="96803"/>
    <lineage>
        <taxon>Eukaryota</taxon>
        <taxon>Metazoa</taxon>
        <taxon>Ecdysozoa</taxon>
        <taxon>Arthropoda</taxon>
        <taxon>Crustacea</taxon>
        <taxon>Multicrustacea</taxon>
        <taxon>Malacostraca</taxon>
        <taxon>Eumalacostraca</taxon>
        <taxon>Peracarida</taxon>
        <taxon>Isopoda</taxon>
        <taxon>Oniscidea</taxon>
        <taxon>Crinocheta</taxon>
        <taxon>Armadillidiidae</taxon>
        <taxon>Armadillidium</taxon>
    </lineage>
</organism>
<dbReference type="Proteomes" id="UP000326759">
    <property type="component" value="Unassembled WGS sequence"/>
</dbReference>
<evidence type="ECO:0000313" key="1">
    <source>
        <dbReference type="EMBL" id="KAB7503503.1"/>
    </source>
</evidence>
<gene>
    <name evidence="1" type="ORF">Anas_06703</name>
</gene>
<dbReference type="AlphaFoldDB" id="A0A5N5TA27"/>
<reference evidence="1 2" key="1">
    <citation type="journal article" date="2019" name="PLoS Biol.">
        <title>Sex chromosomes control vertical transmission of feminizing Wolbachia symbionts in an isopod.</title>
        <authorList>
            <person name="Becking T."/>
            <person name="Chebbi M.A."/>
            <person name="Giraud I."/>
            <person name="Moumen B."/>
            <person name="Laverre T."/>
            <person name="Caubet Y."/>
            <person name="Peccoud J."/>
            <person name="Gilbert C."/>
            <person name="Cordaux R."/>
        </authorList>
    </citation>
    <scope>NUCLEOTIDE SEQUENCE [LARGE SCALE GENOMIC DNA]</scope>
    <source>
        <strain evidence="1">ANa2</strain>
        <tissue evidence="1">Whole body excluding digestive tract and cuticle</tissue>
    </source>
</reference>
<sequence>MINGEEVMLRVQEDLSFVNEIARPLAGSLLVDEAQIVSVDPLLLQKVMERIKPRRDAKNSFVNILNFSIPNGLVSVSSSPFFFSVEYPRIKTKKDIETITLKNNVIAITKDTMTTLTTTSANTNTKSAHTYSITSESLFNPEIILETSTTTPPGVHSPESHITDLICENIIDTLSDTSPQSTNILNEDLILEEKESTQSDISPQPSKFATERKKNFETEARILREWTKTYSFMSILP</sequence>
<evidence type="ECO:0000313" key="2">
    <source>
        <dbReference type="Proteomes" id="UP000326759"/>
    </source>
</evidence>
<accession>A0A5N5TA27</accession>
<dbReference type="OrthoDB" id="272370at2759"/>
<proteinExistence type="predicted"/>
<comment type="caution">
    <text evidence="1">The sequence shown here is derived from an EMBL/GenBank/DDBJ whole genome shotgun (WGS) entry which is preliminary data.</text>
</comment>
<keyword evidence="2" id="KW-1185">Reference proteome</keyword>
<name>A0A5N5TA27_9CRUS</name>